<dbReference type="PANTHER" id="PTHR43639:SF1">
    <property type="entry name" value="SHORT-CHAIN DEHYDROGENASE_REDUCTASE FAMILY PROTEIN"/>
    <property type="match status" value="1"/>
</dbReference>
<dbReference type="PANTHER" id="PTHR43639">
    <property type="entry name" value="OXIDOREDUCTASE, SHORT-CHAIN DEHYDROGENASE/REDUCTASE FAMILY (AFU_ORTHOLOGUE AFUA_5G02870)"/>
    <property type="match status" value="1"/>
</dbReference>
<proteinExistence type="inferred from homology"/>
<keyword evidence="2" id="KW-0560">Oxidoreductase</keyword>
<dbReference type="EMBL" id="PHFL01000067">
    <property type="protein sequence ID" value="RFM23277.1"/>
    <property type="molecule type" value="Genomic_DNA"/>
</dbReference>
<evidence type="ECO:0000313" key="3">
    <source>
        <dbReference type="EMBL" id="RFM23277.1"/>
    </source>
</evidence>
<dbReference type="AlphaFoldDB" id="A0A395LXH1"/>
<dbReference type="PRINTS" id="PR00081">
    <property type="entry name" value="GDHRDH"/>
</dbReference>
<dbReference type="InterPro" id="IPR036291">
    <property type="entry name" value="NAD(P)-bd_dom_sf"/>
</dbReference>
<dbReference type="Proteomes" id="UP000266389">
    <property type="component" value="Unassembled WGS sequence"/>
</dbReference>
<name>A0A395LXH1_9BACT</name>
<dbReference type="FunFam" id="3.40.50.720:FF:000084">
    <property type="entry name" value="Short-chain dehydrogenase reductase"/>
    <property type="match status" value="1"/>
</dbReference>
<dbReference type="CDD" id="cd05359">
    <property type="entry name" value="ChcA_like_SDR_c"/>
    <property type="match status" value="1"/>
</dbReference>
<reference evidence="3 4" key="1">
    <citation type="journal article" date="2011" name="ISME J.">
        <title>Community ecology of hot spring cyanobacterial mats: predominant populations and their functional potential.</title>
        <authorList>
            <person name="Klatt C.G."/>
            <person name="Wood J.M."/>
            <person name="Rusch D.B."/>
            <person name="Bateson M.M."/>
            <person name="Hamamura N."/>
            <person name="Heidelberg J.F."/>
            <person name="Grossman A.R."/>
            <person name="Bhaya D."/>
            <person name="Cohan F.M."/>
            <person name="Kuhl M."/>
            <person name="Bryant D.A."/>
            <person name="Ward D.M."/>
        </authorList>
    </citation>
    <scope>NUCLEOTIDE SEQUENCE [LARGE SCALE GENOMIC DNA]</scope>
    <source>
        <strain evidence="3">OS</strain>
    </source>
</reference>
<organism evidence="3 4">
    <name type="scientific">Candidatus Thermochlorobacter aerophilus</name>
    <dbReference type="NCBI Taxonomy" id="1868324"/>
    <lineage>
        <taxon>Bacteria</taxon>
        <taxon>Pseudomonadati</taxon>
        <taxon>Chlorobiota</taxon>
        <taxon>Chlorobiia</taxon>
        <taxon>Chlorobiales</taxon>
        <taxon>Candidatus Thermochlorobacteriaceae</taxon>
        <taxon>Candidatus Thermochlorobacter</taxon>
    </lineage>
</organism>
<gene>
    <name evidence="3" type="ORF">D0433_11420</name>
</gene>
<comment type="caution">
    <text evidence="3">The sequence shown here is derived from an EMBL/GenBank/DDBJ whole genome shotgun (WGS) entry which is preliminary data.</text>
</comment>
<evidence type="ECO:0000256" key="2">
    <source>
        <dbReference type="ARBA" id="ARBA00023002"/>
    </source>
</evidence>
<dbReference type="InterPro" id="IPR002347">
    <property type="entry name" value="SDR_fam"/>
</dbReference>
<protein>
    <submittedName>
        <fullName evidence="3">SDR family oxidoreductase</fullName>
    </submittedName>
</protein>
<evidence type="ECO:0000256" key="1">
    <source>
        <dbReference type="ARBA" id="ARBA00006484"/>
    </source>
</evidence>
<dbReference type="SUPFAM" id="SSF51735">
    <property type="entry name" value="NAD(P)-binding Rossmann-fold domains"/>
    <property type="match status" value="1"/>
</dbReference>
<accession>A0A395LXH1</accession>
<dbReference type="Gene3D" id="3.40.50.720">
    <property type="entry name" value="NAD(P)-binding Rossmann-like Domain"/>
    <property type="match status" value="1"/>
</dbReference>
<evidence type="ECO:0000313" key="4">
    <source>
        <dbReference type="Proteomes" id="UP000266389"/>
    </source>
</evidence>
<dbReference type="GO" id="GO:0016491">
    <property type="term" value="F:oxidoreductase activity"/>
    <property type="evidence" value="ECO:0007669"/>
    <property type="project" value="UniProtKB-KW"/>
</dbReference>
<sequence length="251" mass="26702">MKPLENQVALITGASRGIGRATALKLASMGCHIAVNYVRHAEEAERTVAEIKAMGQDALAIQADISRPEALKQLFADTFAHFRRLNIFISNAAKGVFGPVTRIGPNGFDLSIATGPKALLLGAQEAVKLFGDAGGVIVAVSSIGNFRCLDGYAAVGVAKAGIETLVRYLAVELGPKRVRVNAVSGGPIDTDALDDFKNVEERRAKWIARTPLGRLGTAEDIADIIAFLCTDESRWIHGQTILADGGYTLME</sequence>
<comment type="similarity">
    <text evidence="1">Belongs to the short-chain dehydrogenases/reductases (SDR) family.</text>
</comment>
<dbReference type="Pfam" id="PF13561">
    <property type="entry name" value="adh_short_C2"/>
    <property type="match status" value="1"/>
</dbReference>